<organism evidence="11 12">
    <name type="scientific">Elaphomyces granulatus</name>
    <dbReference type="NCBI Taxonomy" id="519963"/>
    <lineage>
        <taxon>Eukaryota</taxon>
        <taxon>Fungi</taxon>
        <taxon>Dikarya</taxon>
        <taxon>Ascomycota</taxon>
        <taxon>Pezizomycotina</taxon>
        <taxon>Eurotiomycetes</taxon>
        <taxon>Eurotiomycetidae</taxon>
        <taxon>Eurotiales</taxon>
        <taxon>Elaphomycetaceae</taxon>
        <taxon>Elaphomyces</taxon>
    </lineage>
</organism>
<dbReference type="InterPro" id="IPR050360">
    <property type="entry name" value="MFS_Sugar_Transporters"/>
</dbReference>
<dbReference type="Proteomes" id="UP000243515">
    <property type="component" value="Unassembled WGS sequence"/>
</dbReference>
<evidence type="ECO:0000259" key="10">
    <source>
        <dbReference type="PROSITE" id="PS50850"/>
    </source>
</evidence>
<evidence type="ECO:0000256" key="9">
    <source>
        <dbReference type="SAM" id="Phobius"/>
    </source>
</evidence>
<dbReference type="PANTHER" id="PTHR48022:SF51">
    <property type="entry name" value="ALPHA-GLUCOSIDE TRANSPORTER, PUTATIVE (AFU_ORTHOLOGUE AFUA_6G11920)-RELATED"/>
    <property type="match status" value="1"/>
</dbReference>
<feature type="transmembrane region" description="Helical" evidence="9">
    <location>
        <begin position="181"/>
        <end position="202"/>
    </location>
</feature>
<keyword evidence="4 9" id="KW-0812">Transmembrane</keyword>
<feature type="transmembrane region" description="Helical" evidence="9">
    <location>
        <begin position="98"/>
        <end position="121"/>
    </location>
</feature>
<feature type="transmembrane region" description="Helical" evidence="9">
    <location>
        <begin position="222"/>
        <end position="244"/>
    </location>
</feature>
<keyword evidence="12" id="KW-1185">Reference proteome</keyword>
<evidence type="ECO:0000256" key="2">
    <source>
        <dbReference type="ARBA" id="ARBA00010992"/>
    </source>
</evidence>
<dbReference type="EMBL" id="NPHW01002501">
    <property type="protein sequence ID" value="OXV11343.1"/>
    <property type="molecule type" value="Genomic_DNA"/>
</dbReference>
<feature type="transmembrane region" description="Helical" evidence="9">
    <location>
        <begin position="302"/>
        <end position="324"/>
    </location>
</feature>
<evidence type="ECO:0000313" key="11">
    <source>
        <dbReference type="EMBL" id="OXV11343.1"/>
    </source>
</evidence>
<feature type="transmembrane region" description="Helical" evidence="9">
    <location>
        <begin position="336"/>
        <end position="359"/>
    </location>
</feature>
<feature type="domain" description="Major facilitator superfamily (MFS) profile" evidence="10">
    <location>
        <begin position="53"/>
        <end position="488"/>
    </location>
</feature>
<reference evidence="11 12" key="1">
    <citation type="journal article" date="2015" name="Environ. Microbiol.">
        <title>Metagenome sequence of Elaphomyces granulatus from sporocarp tissue reveals Ascomycota ectomycorrhizal fingerprints of genome expansion and a Proteobacteria-rich microbiome.</title>
        <authorList>
            <person name="Quandt C.A."/>
            <person name="Kohler A."/>
            <person name="Hesse C.N."/>
            <person name="Sharpton T.J."/>
            <person name="Martin F."/>
            <person name="Spatafora J.W."/>
        </authorList>
    </citation>
    <scope>NUCLEOTIDE SEQUENCE [LARGE SCALE GENOMIC DNA]</scope>
    <source>
        <strain evidence="11 12">OSC145934</strain>
    </source>
</reference>
<proteinExistence type="inferred from homology"/>
<keyword evidence="5 9" id="KW-1133">Transmembrane helix</keyword>
<feature type="transmembrane region" description="Helical" evidence="9">
    <location>
        <begin position="393"/>
        <end position="419"/>
    </location>
</feature>
<evidence type="ECO:0000256" key="1">
    <source>
        <dbReference type="ARBA" id="ARBA00004141"/>
    </source>
</evidence>
<dbReference type="AlphaFoldDB" id="A0A232M4L8"/>
<dbReference type="InterPro" id="IPR020846">
    <property type="entry name" value="MFS_dom"/>
</dbReference>
<dbReference type="Gene3D" id="1.20.1250.20">
    <property type="entry name" value="MFS general substrate transporter like domains"/>
    <property type="match status" value="1"/>
</dbReference>
<comment type="subcellular location">
    <subcellularLocation>
        <location evidence="1">Membrane</location>
        <topology evidence="1">Multi-pass membrane protein</topology>
    </subcellularLocation>
</comment>
<feature type="transmembrane region" description="Helical" evidence="9">
    <location>
        <begin position="46"/>
        <end position="66"/>
    </location>
</feature>
<evidence type="ECO:0000256" key="3">
    <source>
        <dbReference type="ARBA" id="ARBA00022448"/>
    </source>
</evidence>
<feature type="transmembrane region" description="Helical" evidence="9">
    <location>
        <begin position="128"/>
        <end position="148"/>
    </location>
</feature>
<dbReference type="InterPro" id="IPR005828">
    <property type="entry name" value="MFS_sugar_transport-like"/>
</dbReference>
<evidence type="ECO:0000256" key="4">
    <source>
        <dbReference type="ARBA" id="ARBA00022692"/>
    </source>
</evidence>
<keyword evidence="3 7" id="KW-0813">Transport</keyword>
<feature type="transmembrane region" description="Helical" evidence="9">
    <location>
        <begin position="465"/>
        <end position="484"/>
    </location>
</feature>
<dbReference type="Pfam" id="PF00083">
    <property type="entry name" value="Sugar_tr"/>
    <property type="match status" value="1"/>
</dbReference>
<comment type="similarity">
    <text evidence="2 7">Belongs to the major facilitator superfamily. Sugar transporter (TC 2.A.1.1) family.</text>
</comment>
<dbReference type="GO" id="GO:0005351">
    <property type="term" value="F:carbohydrate:proton symporter activity"/>
    <property type="evidence" value="ECO:0007669"/>
    <property type="project" value="TreeGrafter"/>
</dbReference>
<evidence type="ECO:0000256" key="6">
    <source>
        <dbReference type="ARBA" id="ARBA00023136"/>
    </source>
</evidence>
<gene>
    <name evidence="11" type="ORF">Egran_00897</name>
</gene>
<evidence type="ECO:0000256" key="7">
    <source>
        <dbReference type="RuleBase" id="RU003346"/>
    </source>
</evidence>
<feature type="compositionally biased region" description="Polar residues" evidence="8">
    <location>
        <begin position="1"/>
        <end position="30"/>
    </location>
</feature>
<dbReference type="OrthoDB" id="6612291at2759"/>
<accession>A0A232M4L8</accession>
<protein>
    <recommendedName>
        <fullName evidence="10">Major facilitator superfamily (MFS) profile domain-containing protein</fullName>
    </recommendedName>
</protein>
<dbReference type="InterPro" id="IPR005829">
    <property type="entry name" value="Sugar_transporter_CS"/>
</dbReference>
<feature type="region of interest" description="Disordered" evidence="8">
    <location>
        <begin position="1"/>
        <end position="37"/>
    </location>
</feature>
<feature type="transmembrane region" description="Helical" evidence="9">
    <location>
        <begin position="366"/>
        <end position="387"/>
    </location>
</feature>
<feature type="transmembrane region" description="Helical" evidence="9">
    <location>
        <begin position="431"/>
        <end position="453"/>
    </location>
</feature>
<dbReference type="InterPro" id="IPR003663">
    <property type="entry name" value="Sugar/inositol_transpt"/>
</dbReference>
<dbReference type="InterPro" id="IPR036259">
    <property type="entry name" value="MFS_trans_sf"/>
</dbReference>
<dbReference type="FunFam" id="1.20.1250.20:FF:000078">
    <property type="entry name" value="MFS maltose transporter, putative"/>
    <property type="match status" value="1"/>
</dbReference>
<dbReference type="PANTHER" id="PTHR48022">
    <property type="entry name" value="PLASTIDIC GLUCOSE TRANSPORTER 4"/>
    <property type="match status" value="1"/>
</dbReference>
<feature type="transmembrane region" description="Helical" evidence="9">
    <location>
        <begin position="154"/>
        <end position="174"/>
    </location>
</feature>
<sequence>MGFKTDSTSDLDARDSSGTQSDDGNTTMSTEKGEDRQQSAWQTVRTYPALVWWAFFFAMSAVGWGFDVQVNGAVVAVPAFRRQFGYLYNGEPTIPAPWLSAFGVISSTGQFFGGFICSYVADRLGRKGGLALGIFLSCGGILGEVLSFSRVSFLISKFILGVGLGFYLTIGPLYCSEVSPIVLRGITTAGINLAIVIGQLLSNSAIKGFGNRDDTWAFRGPFAIQFFFIAIGLPFAVESPWYLVHRGDLDGARHALQRLYGRHTDIEPKLKELRATVAEYDAFQQGKWVDCFRGTNLIRTGISTGVFVCQHFSGIIFVLGYSTYFFELAGLSTTPAFDLGVGITGFGVLGTVVSWSLVNSCGRRKLFLFGMAGLTVCLMLIGILDVIPTNGAAWVQASFTVVYALIYQSTIGAMAFVLLGEVSSPRLRAKTTALATATQSVFGIAMNVAVPYMVNPDAANMKGKVGFVFGGLSFLAAIGAFLYVPELKARSFEEIDLLFSLRVPPRKMGSYNTATM</sequence>
<comment type="caution">
    <text evidence="11">The sequence shown here is derived from an EMBL/GenBank/DDBJ whole genome shotgun (WGS) entry which is preliminary data.</text>
</comment>
<evidence type="ECO:0000256" key="8">
    <source>
        <dbReference type="SAM" id="MobiDB-lite"/>
    </source>
</evidence>
<dbReference type="PROSITE" id="PS50850">
    <property type="entry name" value="MFS"/>
    <property type="match status" value="1"/>
</dbReference>
<evidence type="ECO:0000313" key="12">
    <source>
        <dbReference type="Proteomes" id="UP000243515"/>
    </source>
</evidence>
<dbReference type="SUPFAM" id="SSF103473">
    <property type="entry name" value="MFS general substrate transporter"/>
    <property type="match status" value="1"/>
</dbReference>
<name>A0A232M4L8_9EURO</name>
<keyword evidence="6 9" id="KW-0472">Membrane</keyword>
<dbReference type="GO" id="GO:0016020">
    <property type="term" value="C:membrane"/>
    <property type="evidence" value="ECO:0007669"/>
    <property type="project" value="UniProtKB-SubCell"/>
</dbReference>
<dbReference type="PROSITE" id="PS00217">
    <property type="entry name" value="SUGAR_TRANSPORT_2"/>
    <property type="match status" value="1"/>
</dbReference>
<dbReference type="NCBIfam" id="TIGR00879">
    <property type="entry name" value="SP"/>
    <property type="match status" value="1"/>
</dbReference>
<evidence type="ECO:0000256" key="5">
    <source>
        <dbReference type="ARBA" id="ARBA00022989"/>
    </source>
</evidence>